<evidence type="ECO:0000313" key="1">
    <source>
        <dbReference type="EMBL" id="KAH3707830.1"/>
    </source>
</evidence>
<reference evidence="1" key="1">
    <citation type="journal article" date="2019" name="bioRxiv">
        <title>The Genome of the Zebra Mussel, Dreissena polymorpha: A Resource for Invasive Species Research.</title>
        <authorList>
            <person name="McCartney M.A."/>
            <person name="Auch B."/>
            <person name="Kono T."/>
            <person name="Mallez S."/>
            <person name="Zhang Y."/>
            <person name="Obille A."/>
            <person name="Becker A."/>
            <person name="Abrahante J.E."/>
            <person name="Garbe J."/>
            <person name="Badalamenti J.P."/>
            <person name="Herman A."/>
            <person name="Mangelson H."/>
            <person name="Liachko I."/>
            <person name="Sullivan S."/>
            <person name="Sone E.D."/>
            <person name="Koren S."/>
            <person name="Silverstein K.A.T."/>
            <person name="Beckman K.B."/>
            <person name="Gohl D.M."/>
        </authorList>
    </citation>
    <scope>NUCLEOTIDE SEQUENCE</scope>
    <source>
        <strain evidence="1">Duluth1</strain>
        <tissue evidence="1">Whole animal</tissue>
    </source>
</reference>
<name>A0A9D3YZD1_DREPO</name>
<sequence>MILALYGECVRQIENPCTNVGVCREDNKDRVRPRLKSRWWRCSAEFPDGWIGVVWSMKELQVVITAIGVYLQCKVCKVHLKTQNTSNIV</sequence>
<proteinExistence type="predicted"/>
<protein>
    <submittedName>
        <fullName evidence="1">Uncharacterized protein</fullName>
    </submittedName>
</protein>
<dbReference type="Proteomes" id="UP000828390">
    <property type="component" value="Unassembled WGS sequence"/>
</dbReference>
<dbReference type="EMBL" id="JAIWYP010000014">
    <property type="protein sequence ID" value="KAH3707830.1"/>
    <property type="molecule type" value="Genomic_DNA"/>
</dbReference>
<dbReference type="AlphaFoldDB" id="A0A9D3YZD1"/>
<organism evidence="1 2">
    <name type="scientific">Dreissena polymorpha</name>
    <name type="common">Zebra mussel</name>
    <name type="synonym">Mytilus polymorpha</name>
    <dbReference type="NCBI Taxonomy" id="45954"/>
    <lineage>
        <taxon>Eukaryota</taxon>
        <taxon>Metazoa</taxon>
        <taxon>Spiralia</taxon>
        <taxon>Lophotrochozoa</taxon>
        <taxon>Mollusca</taxon>
        <taxon>Bivalvia</taxon>
        <taxon>Autobranchia</taxon>
        <taxon>Heteroconchia</taxon>
        <taxon>Euheterodonta</taxon>
        <taxon>Imparidentia</taxon>
        <taxon>Neoheterodontei</taxon>
        <taxon>Myida</taxon>
        <taxon>Dreissenoidea</taxon>
        <taxon>Dreissenidae</taxon>
        <taxon>Dreissena</taxon>
    </lineage>
</organism>
<accession>A0A9D3YZD1</accession>
<keyword evidence="2" id="KW-1185">Reference proteome</keyword>
<comment type="caution">
    <text evidence="1">The sequence shown here is derived from an EMBL/GenBank/DDBJ whole genome shotgun (WGS) entry which is preliminary data.</text>
</comment>
<evidence type="ECO:0000313" key="2">
    <source>
        <dbReference type="Proteomes" id="UP000828390"/>
    </source>
</evidence>
<reference evidence="1" key="2">
    <citation type="submission" date="2020-11" db="EMBL/GenBank/DDBJ databases">
        <authorList>
            <person name="McCartney M.A."/>
            <person name="Auch B."/>
            <person name="Kono T."/>
            <person name="Mallez S."/>
            <person name="Becker A."/>
            <person name="Gohl D.M."/>
            <person name="Silverstein K.A.T."/>
            <person name="Koren S."/>
            <person name="Bechman K.B."/>
            <person name="Herman A."/>
            <person name="Abrahante J.E."/>
            <person name="Garbe J."/>
        </authorList>
    </citation>
    <scope>NUCLEOTIDE SEQUENCE</scope>
    <source>
        <strain evidence="1">Duluth1</strain>
        <tissue evidence="1">Whole animal</tissue>
    </source>
</reference>
<gene>
    <name evidence="1" type="ORF">DPMN_067246</name>
</gene>